<dbReference type="SUPFAM" id="SSF53639">
    <property type="entry name" value="AraD/HMP-PK domain-like"/>
    <property type="match status" value="1"/>
</dbReference>
<evidence type="ECO:0000313" key="5">
    <source>
        <dbReference type="Proteomes" id="UP000468766"/>
    </source>
</evidence>
<gene>
    <name evidence="4" type="ORF">F9B85_11220</name>
</gene>
<dbReference type="GO" id="GO:0046872">
    <property type="term" value="F:metal ion binding"/>
    <property type="evidence" value="ECO:0007669"/>
    <property type="project" value="UniProtKB-KW"/>
</dbReference>
<evidence type="ECO:0000259" key="3">
    <source>
        <dbReference type="SMART" id="SM01007"/>
    </source>
</evidence>
<dbReference type="AlphaFoldDB" id="A0A6I0F0N4"/>
<sequence>MLCYGKKLIAHGLVSGSGGNISHRLDNPNKMLITPSGMAYDKLQREDLVVMDIQTGEIESGHRKPSIERGLHRAIYQARQDVQAVVHTHSKHATAVAATRKNIPAMLDNMVAYFGGSVHTAPHAPIGSLSLADNAVKALAHRPVALLANHGAVAVGKDLAQAFLMAELLEECAQIYLLSFLAGGPISLTDAEVEEEIKWLQGKYGQP</sequence>
<accession>A0A6I0F0N4</accession>
<dbReference type="Proteomes" id="UP000468766">
    <property type="component" value="Unassembled WGS sequence"/>
</dbReference>
<dbReference type="InterPro" id="IPR050197">
    <property type="entry name" value="Aldolase_class_II_sugar_metab"/>
</dbReference>
<organism evidence="4 5">
    <name type="scientific">Heliorestis acidaminivorans</name>
    <dbReference type="NCBI Taxonomy" id="553427"/>
    <lineage>
        <taxon>Bacteria</taxon>
        <taxon>Bacillati</taxon>
        <taxon>Bacillota</taxon>
        <taxon>Clostridia</taxon>
        <taxon>Eubacteriales</taxon>
        <taxon>Heliobacteriaceae</taxon>
        <taxon>Heliorestis</taxon>
    </lineage>
</organism>
<dbReference type="GO" id="GO:0019323">
    <property type="term" value="P:pentose catabolic process"/>
    <property type="evidence" value="ECO:0007669"/>
    <property type="project" value="TreeGrafter"/>
</dbReference>
<dbReference type="SMART" id="SM01007">
    <property type="entry name" value="Aldolase_II"/>
    <property type="match status" value="1"/>
</dbReference>
<dbReference type="Pfam" id="PF00596">
    <property type="entry name" value="Aldolase_II"/>
    <property type="match status" value="1"/>
</dbReference>
<evidence type="ECO:0000313" key="4">
    <source>
        <dbReference type="EMBL" id="KAB2951875.1"/>
    </source>
</evidence>
<dbReference type="Gene3D" id="3.40.225.10">
    <property type="entry name" value="Class II aldolase/adducin N-terminal domain"/>
    <property type="match status" value="1"/>
</dbReference>
<keyword evidence="1" id="KW-0479">Metal-binding</keyword>
<feature type="domain" description="Class II aldolase/adducin N-terminal" evidence="3">
    <location>
        <begin position="1"/>
        <end position="177"/>
    </location>
</feature>
<dbReference type="EMBL" id="WBXO01000009">
    <property type="protein sequence ID" value="KAB2951875.1"/>
    <property type="molecule type" value="Genomic_DNA"/>
</dbReference>
<dbReference type="OrthoDB" id="9794581at2"/>
<keyword evidence="5" id="KW-1185">Reference proteome</keyword>
<dbReference type="GO" id="GO:0005829">
    <property type="term" value="C:cytosol"/>
    <property type="evidence" value="ECO:0007669"/>
    <property type="project" value="TreeGrafter"/>
</dbReference>
<evidence type="ECO:0000256" key="2">
    <source>
        <dbReference type="ARBA" id="ARBA00023239"/>
    </source>
</evidence>
<keyword evidence="2" id="KW-0456">Lyase</keyword>
<name>A0A6I0F0N4_9FIRM</name>
<dbReference type="PANTHER" id="PTHR22789:SF0">
    <property type="entry name" value="3-OXO-TETRONATE 4-PHOSPHATE DECARBOXYLASE-RELATED"/>
    <property type="match status" value="1"/>
</dbReference>
<dbReference type="PANTHER" id="PTHR22789">
    <property type="entry name" value="FUCULOSE PHOSPHATE ALDOLASE"/>
    <property type="match status" value="1"/>
</dbReference>
<protein>
    <submittedName>
        <fullName evidence="4">Class II aldolase/adducin family protein</fullName>
    </submittedName>
</protein>
<proteinExistence type="predicted"/>
<dbReference type="GO" id="GO:0016832">
    <property type="term" value="F:aldehyde-lyase activity"/>
    <property type="evidence" value="ECO:0007669"/>
    <property type="project" value="TreeGrafter"/>
</dbReference>
<evidence type="ECO:0000256" key="1">
    <source>
        <dbReference type="ARBA" id="ARBA00022723"/>
    </source>
</evidence>
<reference evidence="4 5" key="1">
    <citation type="submission" date="2019-10" db="EMBL/GenBank/DDBJ databases">
        <title>Whole-genome sequence of the extremophile Heliorestis acidaminivorans DSM 24790.</title>
        <authorList>
            <person name="Kyndt J.A."/>
            <person name="Meyer T.E."/>
        </authorList>
    </citation>
    <scope>NUCLEOTIDE SEQUENCE [LARGE SCALE GENOMIC DNA]</scope>
    <source>
        <strain evidence="4 5">DSM 24790</strain>
    </source>
</reference>
<comment type="caution">
    <text evidence="4">The sequence shown here is derived from an EMBL/GenBank/DDBJ whole genome shotgun (WGS) entry which is preliminary data.</text>
</comment>
<dbReference type="InterPro" id="IPR001303">
    <property type="entry name" value="Aldolase_II/adducin_N"/>
</dbReference>
<dbReference type="InterPro" id="IPR036409">
    <property type="entry name" value="Aldolase_II/adducin_N_sf"/>
</dbReference>